<dbReference type="Pfam" id="PF00582">
    <property type="entry name" value="Usp"/>
    <property type="match status" value="1"/>
</dbReference>
<evidence type="ECO:0000313" key="2">
    <source>
        <dbReference type="EMBL" id="OOS05784.1"/>
    </source>
</evidence>
<accession>A0A1T0B6R1</accession>
<dbReference type="OrthoDB" id="9792500at2"/>
<proteinExistence type="predicted"/>
<evidence type="ECO:0000313" key="3">
    <source>
        <dbReference type="Proteomes" id="UP000190023"/>
    </source>
</evidence>
<dbReference type="SUPFAM" id="SSF52402">
    <property type="entry name" value="Adenine nucleotide alpha hydrolases-like"/>
    <property type="match status" value="1"/>
</dbReference>
<name>A0A1T0B6R1_9PAST</name>
<dbReference type="InterPro" id="IPR006016">
    <property type="entry name" value="UspA"/>
</dbReference>
<dbReference type="AlphaFoldDB" id="A0A1T0B6R1"/>
<protein>
    <submittedName>
        <fullName evidence="2">Universal stress protein UspA</fullName>
    </submittedName>
</protein>
<dbReference type="Proteomes" id="UP000190023">
    <property type="component" value="Unassembled WGS sequence"/>
</dbReference>
<comment type="caution">
    <text evidence="2">The sequence shown here is derived from an EMBL/GenBank/DDBJ whole genome shotgun (WGS) entry which is preliminary data.</text>
</comment>
<gene>
    <name evidence="2" type="ORF">B0188_03115</name>
</gene>
<dbReference type="CDD" id="cd00293">
    <property type="entry name" value="USP-like"/>
    <property type="match status" value="1"/>
</dbReference>
<sequence>MFKKILITADLSHLEDAKKAVQTALELTQHNPDTIYRVMSVVPPLGSSFVSSFLPKNFDKDVMAEANQALHQFTKENFPEGVKVQHIVAHGPVYEEINRIAQEKNVDLIIMMAAREHRDGLSSNTVKVARYSEKPILILR</sequence>
<keyword evidence="3" id="KW-1185">Reference proteome</keyword>
<dbReference type="InterPro" id="IPR014729">
    <property type="entry name" value="Rossmann-like_a/b/a_fold"/>
</dbReference>
<feature type="domain" description="UspA" evidence="1">
    <location>
        <begin position="1"/>
        <end position="140"/>
    </location>
</feature>
<dbReference type="Gene3D" id="3.40.50.620">
    <property type="entry name" value="HUPs"/>
    <property type="match status" value="1"/>
</dbReference>
<dbReference type="STRING" id="123822.B0188_03115"/>
<organism evidence="2 3">
    <name type="scientific">[Haemophilus] felis</name>
    <dbReference type="NCBI Taxonomy" id="123822"/>
    <lineage>
        <taxon>Bacteria</taxon>
        <taxon>Pseudomonadati</taxon>
        <taxon>Pseudomonadota</taxon>
        <taxon>Gammaproteobacteria</taxon>
        <taxon>Pasteurellales</taxon>
        <taxon>Pasteurellaceae</taxon>
    </lineage>
</organism>
<reference evidence="2 3" key="1">
    <citation type="submission" date="2017-02" db="EMBL/GenBank/DDBJ databases">
        <title>Draft genome sequence of Haemophilus felis CCUG 31170 type strain.</title>
        <authorList>
            <person name="Engstrom-Jakobsson H."/>
            <person name="Salva-Serra F."/>
            <person name="Thorell K."/>
            <person name="Gonzales-Siles L."/>
            <person name="Karlsson R."/>
            <person name="Boulund F."/>
            <person name="Engstrand L."/>
            <person name="Kristiansson E."/>
            <person name="Moore E."/>
        </authorList>
    </citation>
    <scope>NUCLEOTIDE SEQUENCE [LARGE SCALE GENOMIC DNA]</scope>
    <source>
        <strain evidence="2 3">CCUG 31170</strain>
    </source>
</reference>
<evidence type="ECO:0000259" key="1">
    <source>
        <dbReference type="Pfam" id="PF00582"/>
    </source>
</evidence>
<dbReference type="EMBL" id="MUYB01000012">
    <property type="protein sequence ID" value="OOS05784.1"/>
    <property type="molecule type" value="Genomic_DNA"/>
</dbReference>